<feature type="coiled-coil region" evidence="1">
    <location>
        <begin position="38"/>
        <end position="86"/>
    </location>
</feature>
<evidence type="ECO:0000313" key="2">
    <source>
        <dbReference type="EMBL" id="SVD35117.1"/>
    </source>
</evidence>
<accession>A0A382UM11</accession>
<evidence type="ECO:0000256" key="1">
    <source>
        <dbReference type="SAM" id="Coils"/>
    </source>
</evidence>
<dbReference type="PROSITE" id="PS51257">
    <property type="entry name" value="PROKAR_LIPOPROTEIN"/>
    <property type="match status" value="1"/>
</dbReference>
<proteinExistence type="predicted"/>
<dbReference type="AlphaFoldDB" id="A0A382UM11"/>
<protein>
    <recommendedName>
        <fullName evidence="3">OmpA-like domain-containing protein</fullName>
    </recommendedName>
</protein>
<reference evidence="2" key="1">
    <citation type="submission" date="2018-05" db="EMBL/GenBank/DDBJ databases">
        <authorList>
            <person name="Lanie J.A."/>
            <person name="Ng W.-L."/>
            <person name="Kazmierczak K.M."/>
            <person name="Andrzejewski T.M."/>
            <person name="Davidsen T.M."/>
            <person name="Wayne K.J."/>
            <person name="Tettelin H."/>
            <person name="Glass J.I."/>
            <person name="Rusch D."/>
            <person name="Podicherti R."/>
            <person name="Tsui H.-C.T."/>
            <person name="Winkler M.E."/>
        </authorList>
    </citation>
    <scope>NUCLEOTIDE SEQUENCE</scope>
</reference>
<name>A0A382UM11_9ZZZZ</name>
<sequence length="91" mass="10064">MSYRVRRVRRGLFAIAFASLAVVAGCSTGPSEKELSLLEERRMAMEAAEKQVAQKKAEKARLERQLANEKAELQSLEAKLASTQQNLAGDQ</sequence>
<gene>
    <name evidence="2" type="ORF">METZ01_LOCUS387971</name>
</gene>
<evidence type="ECO:0008006" key="3">
    <source>
        <dbReference type="Google" id="ProtNLM"/>
    </source>
</evidence>
<organism evidence="2">
    <name type="scientific">marine metagenome</name>
    <dbReference type="NCBI Taxonomy" id="408172"/>
    <lineage>
        <taxon>unclassified sequences</taxon>
        <taxon>metagenomes</taxon>
        <taxon>ecological metagenomes</taxon>
    </lineage>
</organism>
<dbReference type="EMBL" id="UINC01145158">
    <property type="protein sequence ID" value="SVD35117.1"/>
    <property type="molecule type" value="Genomic_DNA"/>
</dbReference>
<keyword evidence="1" id="KW-0175">Coiled coil</keyword>